<keyword evidence="3" id="KW-1185">Reference proteome</keyword>
<dbReference type="Gene3D" id="3.90.550.10">
    <property type="entry name" value="Spore Coat Polysaccharide Biosynthesis Protein SpsA, Chain A"/>
    <property type="match status" value="1"/>
</dbReference>
<keyword evidence="2" id="KW-0808">Transferase</keyword>
<name>A0A430KP01_9GAMM</name>
<dbReference type="Pfam" id="PF00535">
    <property type="entry name" value="Glycos_transf_2"/>
    <property type="match status" value="1"/>
</dbReference>
<proteinExistence type="predicted"/>
<gene>
    <name evidence="2" type="ORF">EH243_13375</name>
</gene>
<evidence type="ECO:0000313" key="3">
    <source>
        <dbReference type="Proteomes" id="UP000283087"/>
    </source>
</evidence>
<comment type="caution">
    <text evidence="2">The sequence shown here is derived from an EMBL/GenBank/DDBJ whole genome shotgun (WGS) entry which is preliminary data.</text>
</comment>
<dbReference type="OrthoDB" id="9801954at2"/>
<dbReference type="PANTHER" id="PTHR22916:SF3">
    <property type="entry name" value="UDP-GLCNAC:BETAGAL BETA-1,3-N-ACETYLGLUCOSAMINYLTRANSFERASE-LIKE PROTEIN 1"/>
    <property type="match status" value="1"/>
</dbReference>
<evidence type="ECO:0000313" key="2">
    <source>
        <dbReference type="EMBL" id="RTE65228.1"/>
    </source>
</evidence>
<accession>A0A430KP01</accession>
<reference evidence="2 3" key="1">
    <citation type="submission" date="2018-11" db="EMBL/GenBank/DDBJ databases">
        <title>The draft genome sequence of Amphritea opalescens ANRC-JH13T.</title>
        <authorList>
            <person name="Fang Z."/>
            <person name="Zhang Y."/>
            <person name="Han X."/>
        </authorList>
    </citation>
    <scope>NUCLEOTIDE SEQUENCE [LARGE SCALE GENOMIC DNA]</scope>
    <source>
        <strain evidence="2 3">ANRC-JH13</strain>
    </source>
</reference>
<dbReference type="SUPFAM" id="SSF53448">
    <property type="entry name" value="Nucleotide-diphospho-sugar transferases"/>
    <property type="match status" value="1"/>
</dbReference>
<dbReference type="PANTHER" id="PTHR22916">
    <property type="entry name" value="GLYCOSYLTRANSFERASE"/>
    <property type="match status" value="1"/>
</dbReference>
<dbReference type="Proteomes" id="UP000283087">
    <property type="component" value="Unassembled WGS sequence"/>
</dbReference>
<protein>
    <submittedName>
        <fullName evidence="2">Glycosyltransferase</fullName>
    </submittedName>
</protein>
<organism evidence="2 3">
    <name type="scientific">Amphritea opalescens</name>
    <dbReference type="NCBI Taxonomy" id="2490544"/>
    <lineage>
        <taxon>Bacteria</taxon>
        <taxon>Pseudomonadati</taxon>
        <taxon>Pseudomonadota</taxon>
        <taxon>Gammaproteobacteria</taxon>
        <taxon>Oceanospirillales</taxon>
        <taxon>Oceanospirillaceae</taxon>
        <taxon>Amphritea</taxon>
    </lineage>
</organism>
<dbReference type="CDD" id="cd00761">
    <property type="entry name" value="Glyco_tranf_GTA_type"/>
    <property type="match status" value="1"/>
</dbReference>
<dbReference type="InterPro" id="IPR029044">
    <property type="entry name" value="Nucleotide-diphossugar_trans"/>
</dbReference>
<feature type="domain" description="Glycosyltransferase 2-like" evidence="1">
    <location>
        <begin position="28"/>
        <end position="140"/>
    </location>
</feature>
<sequence length="300" mass="34457">MSACMVNIYTTVNEDLIIKESVCSPLVSIYVPTHNRPDFLIRALESLVLQTYKNIEVLVCDDGSSSDLKYIRDSFCKKFPYFCWVESSEPRGACVSRNELIQRATGEYITGLDDDDEFLPNRVECFIKAPELSQYSFLCSRNETNTGEKTFIGSRFYGSVALDDMFNGNVVGNQIFIKTSSLRYVGGFDESFPSWQDYDTWFRLIDTFGSAFKLKEPSYKLNIGHEMGRITKSEKAKLGFLKFIEKHGEKLPEKSKNTLKIVDLINRNEKISLMNTLSVLNGRSFFLICRYFLKKVYLLI</sequence>
<dbReference type="AlphaFoldDB" id="A0A430KP01"/>
<dbReference type="InterPro" id="IPR001173">
    <property type="entry name" value="Glyco_trans_2-like"/>
</dbReference>
<dbReference type="GO" id="GO:0016758">
    <property type="term" value="F:hexosyltransferase activity"/>
    <property type="evidence" value="ECO:0007669"/>
    <property type="project" value="UniProtKB-ARBA"/>
</dbReference>
<dbReference type="EMBL" id="RQXW01000012">
    <property type="protein sequence ID" value="RTE65228.1"/>
    <property type="molecule type" value="Genomic_DNA"/>
</dbReference>
<evidence type="ECO:0000259" key="1">
    <source>
        <dbReference type="Pfam" id="PF00535"/>
    </source>
</evidence>